<evidence type="ECO:0000256" key="1">
    <source>
        <dbReference type="ARBA" id="ARBA00004651"/>
    </source>
</evidence>
<evidence type="ECO:0000313" key="11">
    <source>
        <dbReference type="Proteomes" id="UP000203589"/>
    </source>
</evidence>
<dbReference type="Proteomes" id="UP000203589">
    <property type="component" value="Chromosome"/>
</dbReference>
<evidence type="ECO:0000313" key="10">
    <source>
        <dbReference type="EMBL" id="ASP21240.1"/>
    </source>
</evidence>
<keyword evidence="3" id="KW-1003">Cell membrane</keyword>
<dbReference type="PANTHER" id="PTHR30151">
    <property type="entry name" value="ALKANE SULFONATE ABC TRANSPORTER-RELATED, MEMBRANE SUBUNIT"/>
    <property type="match status" value="1"/>
</dbReference>
<dbReference type="InterPro" id="IPR000515">
    <property type="entry name" value="MetI-like"/>
</dbReference>
<protein>
    <submittedName>
        <fullName evidence="10">Putative aliphatic sulfonates transport permease protein SsuC</fullName>
    </submittedName>
</protein>
<feature type="domain" description="ABC transmembrane type-1" evidence="9">
    <location>
        <begin position="77"/>
        <end position="261"/>
    </location>
</feature>
<evidence type="ECO:0000256" key="7">
    <source>
        <dbReference type="RuleBase" id="RU363032"/>
    </source>
</evidence>
<sequence length="272" mass="29769">MTMAVETEPPAKAPSPPRQRSNLGEALRIRAYQAGVLLALIAFWQIGLWVGWLKPFIYGTPLGVLQSFISLIADGSLLRHFWVTGQEVVIGFIIGCTLGSAGGLLLWLSPLWAKILHPYMIALNGVPKIALAPLIIVWFGLGMESKIAIASIITFIVAFLQAHKGSQEIDPDLIRLMKSLGATPWQTFRTIVVPGSVPWIVSALRLNVGFALIGAVVGEYISAEEGLGYMVYYAGQLYDLNAVWVGIFSLMIMALLLEAIVARLERFIDLEH</sequence>
<dbReference type="EMBL" id="CP022540">
    <property type="protein sequence ID" value="ASP21240.1"/>
    <property type="molecule type" value="Genomic_DNA"/>
</dbReference>
<dbReference type="Gene3D" id="1.10.3720.10">
    <property type="entry name" value="MetI-like"/>
    <property type="match status" value="1"/>
</dbReference>
<dbReference type="KEGG" id="aht:ANTHELSMS3_02578"/>
<organism evidence="10 11">
    <name type="scientific">Antarctobacter heliothermus</name>
    <dbReference type="NCBI Taxonomy" id="74033"/>
    <lineage>
        <taxon>Bacteria</taxon>
        <taxon>Pseudomonadati</taxon>
        <taxon>Pseudomonadota</taxon>
        <taxon>Alphaproteobacteria</taxon>
        <taxon>Rhodobacterales</taxon>
        <taxon>Roseobacteraceae</taxon>
        <taxon>Antarctobacter</taxon>
    </lineage>
</organism>
<dbReference type="CDD" id="cd06261">
    <property type="entry name" value="TM_PBP2"/>
    <property type="match status" value="1"/>
</dbReference>
<name>A0A222E535_9RHOB</name>
<dbReference type="Pfam" id="PF00528">
    <property type="entry name" value="BPD_transp_1"/>
    <property type="match status" value="1"/>
</dbReference>
<reference evidence="10 11" key="1">
    <citation type="submission" date="2017-07" db="EMBL/GenBank/DDBJ databases">
        <title>Genome Sequence of Antarctobacter heliothermus Strain SMS3 Isolated from a culture of the Diatom Skeletonema marinoi.</title>
        <authorList>
            <person name="Topel M."/>
            <person name="Pinder M.I.M."/>
            <person name="Johansson O.N."/>
            <person name="Kourtchenko O."/>
            <person name="Godhe A."/>
            <person name="Clarke A.K."/>
        </authorList>
    </citation>
    <scope>NUCLEOTIDE SEQUENCE [LARGE SCALE GENOMIC DNA]</scope>
    <source>
        <strain evidence="10 11">SMS3</strain>
    </source>
</reference>
<comment type="subcellular location">
    <subcellularLocation>
        <location evidence="1 7">Cell membrane</location>
        <topology evidence="1 7">Multi-pass membrane protein</topology>
    </subcellularLocation>
</comment>
<evidence type="ECO:0000256" key="5">
    <source>
        <dbReference type="ARBA" id="ARBA00022989"/>
    </source>
</evidence>
<keyword evidence="5 7" id="KW-1133">Transmembrane helix</keyword>
<dbReference type="RefSeq" id="WP_254694731.1">
    <property type="nucleotide sequence ID" value="NZ_CP022540.1"/>
</dbReference>
<feature type="transmembrane region" description="Helical" evidence="7">
    <location>
        <begin position="120"/>
        <end position="141"/>
    </location>
</feature>
<proteinExistence type="inferred from homology"/>
<dbReference type="AlphaFoldDB" id="A0A222E535"/>
<dbReference type="PROSITE" id="PS50928">
    <property type="entry name" value="ABC_TM1"/>
    <property type="match status" value="1"/>
</dbReference>
<feature type="region of interest" description="Disordered" evidence="8">
    <location>
        <begin position="1"/>
        <end position="20"/>
    </location>
</feature>
<dbReference type="SUPFAM" id="SSF161098">
    <property type="entry name" value="MetI-like"/>
    <property type="match status" value="1"/>
</dbReference>
<feature type="transmembrane region" description="Helical" evidence="7">
    <location>
        <begin position="31"/>
        <end position="50"/>
    </location>
</feature>
<dbReference type="GO" id="GO:0005886">
    <property type="term" value="C:plasma membrane"/>
    <property type="evidence" value="ECO:0007669"/>
    <property type="project" value="UniProtKB-SubCell"/>
</dbReference>
<evidence type="ECO:0000256" key="8">
    <source>
        <dbReference type="SAM" id="MobiDB-lite"/>
    </source>
</evidence>
<dbReference type="GO" id="GO:0055085">
    <property type="term" value="P:transmembrane transport"/>
    <property type="evidence" value="ECO:0007669"/>
    <property type="project" value="InterPro"/>
</dbReference>
<accession>A0A222E535</accession>
<gene>
    <name evidence="10" type="ORF">ANTHELSMS3_02578</name>
</gene>
<evidence type="ECO:0000256" key="2">
    <source>
        <dbReference type="ARBA" id="ARBA00022448"/>
    </source>
</evidence>
<keyword evidence="11" id="KW-1185">Reference proteome</keyword>
<evidence type="ECO:0000256" key="6">
    <source>
        <dbReference type="ARBA" id="ARBA00023136"/>
    </source>
</evidence>
<evidence type="ECO:0000259" key="9">
    <source>
        <dbReference type="PROSITE" id="PS50928"/>
    </source>
</evidence>
<evidence type="ECO:0000256" key="3">
    <source>
        <dbReference type="ARBA" id="ARBA00022475"/>
    </source>
</evidence>
<keyword evidence="4 7" id="KW-0812">Transmembrane</keyword>
<feature type="transmembrane region" description="Helical" evidence="7">
    <location>
        <begin position="242"/>
        <end position="262"/>
    </location>
</feature>
<dbReference type="InterPro" id="IPR035906">
    <property type="entry name" value="MetI-like_sf"/>
</dbReference>
<keyword evidence="6 7" id="KW-0472">Membrane</keyword>
<keyword evidence="2 7" id="KW-0813">Transport</keyword>
<evidence type="ECO:0000256" key="4">
    <source>
        <dbReference type="ARBA" id="ARBA00022692"/>
    </source>
</evidence>
<feature type="transmembrane region" description="Helical" evidence="7">
    <location>
        <begin position="88"/>
        <end position="108"/>
    </location>
</feature>
<comment type="similarity">
    <text evidence="7">Belongs to the binding-protein-dependent transport system permease family.</text>
</comment>
<dbReference type="PANTHER" id="PTHR30151:SF19">
    <property type="entry name" value="ABC TRANSPORTER PERMEASE"/>
    <property type="match status" value="1"/>
</dbReference>